<dbReference type="EMBL" id="SMSJ01000013">
    <property type="protein sequence ID" value="TDH62287.1"/>
    <property type="molecule type" value="Genomic_DNA"/>
</dbReference>
<dbReference type="CDD" id="cd24052">
    <property type="entry name" value="ASKHA_NBD_HpPPX-GppA-like"/>
    <property type="match status" value="1"/>
</dbReference>
<accession>A0A4R5QI78</accession>
<gene>
    <name evidence="3" type="ORF">E2C06_12715</name>
</gene>
<sequence>MVDLGSNSVRLVIFEGLGRNPQAIFNEKAVLGLGRGLQSTGRLNEEAIAQILLVLDRYHAVARAMRADPLEVVATAAVRDASNGPEFVAALQARMPGVPIRILAGETEAELSADGVLLGFPGADGILGDLGGGSLELVRLEAGRASRAASLPLGVIRLAERANGDVVRARAIAEQELGRTPWLAEGAGRDLYLVGGAWRAMARMHIAQTGYPLAIVHHYVLRREEARDMAGVVMAASRRTLERMAGAPQKRLGDLPFAAVALRRLLRATGAGRVVFSANGLREGWYARMLPPGIRGEEPLLAASQELAWRWGRDPGLPPALLDWTDPVFADQDSIQRALREAACWVSDIGSHDHPEYRAEQAFLRVLRQHGVGLDHHARAFLALVAALRYEAEPNAPYLAPTRVLLDVPTIRRAESLGAALRLAYTLCGGTPALLAGTTLRRDGSRLVLRLAAGTGVFAGESVLRRVEALGATLGLEAVVEVARG</sequence>
<dbReference type="SUPFAM" id="SSF53067">
    <property type="entry name" value="Actin-like ATPase domain"/>
    <property type="match status" value="2"/>
</dbReference>
<name>A0A4R5QI78_9PROT</name>
<dbReference type="InterPro" id="IPR003695">
    <property type="entry name" value="Ppx_GppA_N"/>
</dbReference>
<dbReference type="Gene3D" id="3.30.420.150">
    <property type="entry name" value="Exopolyphosphatase. Domain 2"/>
    <property type="match status" value="1"/>
</dbReference>
<feature type="domain" description="Ppx/GppA phosphatase N-terminal" evidence="1">
    <location>
        <begin position="19"/>
        <end position="291"/>
    </location>
</feature>
<dbReference type="Proteomes" id="UP000295096">
    <property type="component" value="Unassembled WGS sequence"/>
</dbReference>
<evidence type="ECO:0000259" key="2">
    <source>
        <dbReference type="Pfam" id="PF21697"/>
    </source>
</evidence>
<evidence type="ECO:0000259" key="1">
    <source>
        <dbReference type="Pfam" id="PF02541"/>
    </source>
</evidence>
<proteinExistence type="predicted"/>
<dbReference type="InterPro" id="IPR050273">
    <property type="entry name" value="GppA/Ppx_hydrolase"/>
</dbReference>
<protein>
    <submittedName>
        <fullName evidence="3">Ppx/GppA family phosphatase</fullName>
    </submittedName>
</protein>
<dbReference type="InterPro" id="IPR048951">
    <property type="entry name" value="Ppx_C"/>
</dbReference>
<dbReference type="InterPro" id="IPR043129">
    <property type="entry name" value="ATPase_NBD"/>
</dbReference>
<dbReference type="PANTHER" id="PTHR30005:SF0">
    <property type="entry name" value="RETROGRADE REGULATION PROTEIN 2"/>
    <property type="match status" value="1"/>
</dbReference>
<evidence type="ECO:0000313" key="4">
    <source>
        <dbReference type="Proteomes" id="UP000295096"/>
    </source>
</evidence>
<feature type="domain" description="Exopolyphosphatase C-terminal" evidence="2">
    <location>
        <begin position="300"/>
        <end position="475"/>
    </location>
</feature>
<organism evidence="3 4">
    <name type="scientific">Dankookia rubra</name>
    <dbReference type="NCBI Taxonomy" id="1442381"/>
    <lineage>
        <taxon>Bacteria</taxon>
        <taxon>Pseudomonadati</taxon>
        <taxon>Pseudomonadota</taxon>
        <taxon>Alphaproteobacteria</taxon>
        <taxon>Acetobacterales</taxon>
        <taxon>Roseomonadaceae</taxon>
        <taxon>Dankookia</taxon>
    </lineage>
</organism>
<dbReference type="SUPFAM" id="SSF109604">
    <property type="entry name" value="HD-domain/PDEase-like"/>
    <property type="match status" value="1"/>
</dbReference>
<dbReference type="AlphaFoldDB" id="A0A4R5QI78"/>
<evidence type="ECO:0000313" key="3">
    <source>
        <dbReference type="EMBL" id="TDH62287.1"/>
    </source>
</evidence>
<dbReference type="OrthoDB" id="3698573at2"/>
<dbReference type="Gene3D" id="3.30.420.40">
    <property type="match status" value="1"/>
</dbReference>
<keyword evidence="4" id="KW-1185">Reference proteome</keyword>
<dbReference type="PANTHER" id="PTHR30005">
    <property type="entry name" value="EXOPOLYPHOSPHATASE"/>
    <property type="match status" value="1"/>
</dbReference>
<comment type="caution">
    <text evidence="3">The sequence shown here is derived from an EMBL/GenBank/DDBJ whole genome shotgun (WGS) entry which is preliminary data.</text>
</comment>
<dbReference type="Pfam" id="PF21697">
    <property type="entry name" value="Ppx_C"/>
    <property type="match status" value="1"/>
</dbReference>
<reference evidence="3 4" key="1">
    <citation type="journal article" date="2016" name="J. Microbiol.">
        <title>Dankookia rubra gen. nov., sp. nov., an alphaproteobacterium isolated from sediment of a shallow stream.</title>
        <authorList>
            <person name="Kim W.H."/>
            <person name="Kim D.H."/>
            <person name="Kang K."/>
            <person name="Ahn T.Y."/>
        </authorList>
    </citation>
    <scope>NUCLEOTIDE SEQUENCE [LARGE SCALE GENOMIC DNA]</scope>
    <source>
        <strain evidence="3 4">JCM30602</strain>
    </source>
</reference>
<dbReference type="Pfam" id="PF02541">
    <property type="entry name" value="Ppx-GppA"/>
    <property type="match status" value="1"/>
</dbReference>
<dbReference type="GO" id="GO:0016462">
    <property type="term" value="F:pyrophosphatase activity"/>
    <property type="evidence" value="ECO:0007669"/>
    <property type="project" value="TreeGrafter"/>
</dbReference>
<dbReference type="Gene3D" id="1.10.3210.10">
    <property type="entry name" value="Hypothetical protein af1432"/>
    <property type="match status" value="1"/>
</dbReference>